<proteinExistence type="inferred from homology"/>
<name>A0A916Y245_9MICO</name>
<evidence type="ECO:0000256" key="2">
    <source>
        <dbReference type="ARBA" id="ARBA00022448"/>
    </source>
</evidence>
<keyword evidence="7" id="KW-1185">Reference proteome</keyword>
<dbReference type="Gene3D" id="3.40.50.300">
    <property type="entry name" value="P-loop containing nucleotide triphosphate hydrolases"/>
    <property type="match status" value="1"/>
</dbReference>
<evidence type="ECO:0000256" key="3">
    <source>
        <dbReference type="ARBA" id="ARBA00022741"/>
    </source>
</evidence>
<evidence type="ECO:0000313" key="7">
    <source>
        <dbReference type="Proteomes" id="UP000633205"/>
    </source>
</evidence>
<dbReference type="EMBL" id="BMHO01000001">
    <property type="protein sequence ID" value="GGD26998.1"/>
    <property type="molecule type" value="Genomic_DNA"/>
</dbReference>
<evidence type="ECO:0000256" key="1">
    <source>
        <dbReference type="ARBA" id="ARBA00005417"/>
    </source>
</evidence>
<organism evidence="6 7">
    <name type="scientific">Microbacterium faecale</name>
    <dbReference type="NCBI Taxonomy" id="1804630"/>
    <lineage>
        <taxon>Bacteria</taxon>
        <taxon>Bacillati</taxon>
        <taxon>Actinomycetota</taxon>
        <taxon>Actinomycetes</taxon>
        <taxon>Micrococcales</taxon>
        <taxon>Microbacteriaceae</taxon>
        <taxon>Microbacterium</taxon>
    </lineage>
</organism>
<dbReference type="PANTHER" id="PTHR43335:SF3">
    <property type="entry name" value="ABC TRANSPORTER"/>
    <property type="match status" value="1"/>
</dbReference>
<feature type="domain" description="ABC transporter" evidence="5">
    <location>
        <begin position="1"/>
        <end position="231"/>
    </location>
</feature>
<reference evidence="6" key="1">
    <citation type="journal article" date="2014" name="Int. J. Syst. Evol. Microbiol.">
        <title>Complete genome sequence of Corynebacterium casei LMG S-19264T (=DSM 44701T), isolated from a smear-ripened cheese.</title>
        <authorList>
            <consortium name="US DOE Joint Genome Institute (JGI-PGF)"/>
            <person name="Walter F."/>
            <person name="Albersmeier A."/>
            <person name="Kalinowski J."/>
            <person name="Ruckert C."/>
        </authorList>
    </citation>
    <scope>NUCLEOTIDE SEQUENCE</scope>
    <source>
        <strain evidence="6">CGMCC 1.15152</strain>
    </source>
</reference>
<dbReference type="InterPro" id="IPR027417">
    <property type="entry name" value="P-loop_NTPase"/>
</dbReference>
<gene>
    <name evidence="6" type="ORF">GCM10010915_03830</name>
</gene>
<keyword evidence="4 6" id="KW-0067">ATP-binding</keyword>
<evidence type="ECO:0000313" key="6">
    <source>
        <dbReference type="EMBL" id="GGD26998.1"/>
    </source>
</evidence>
<protein>
    <submittedName>
        <fullName evidence="6">Multidrug ABC transporter ATP-binding protein</fullName>
    </submittedName>
</protein>
<comment type="caution">
    <text evidence="6">The sequence shown here is derived from an EMBL/GenBank/DDBJ whole genome shotgun (WGS) entry which is preliminary data.</text>
</comment>
<dbReference type="GO" id="GO:0016887">
    <property type="term" value="F:ATP hydrolysis activity"/>
    <property type="evidence" value="ECO:0007669"/>
    <property type="project" value="InterPro"/>
</dbReference>
<dbReference type="GO" id="GO:0005524">
    <property type="term" value="F:ATP binding"/>
    <property type="evidence" value="ECO:0007669"/>
    <property type="project" value="UniProtKB-KW"/>
</dbReference>
<reference evidence="6" key="2">
    <citation type="submission" date="2020-09" db="EMBL/GenBank/DDBJ databases">
        <authorList>
            <person name="Sun Q."/>
            <person name="Zhou Y."/>
        </authorList>
    </citation>
    <scope>NUCLEOTIDE SEQUENCE</scope>
    <source>
        <strain evidence="6">CGMCC 1.15152</strain>
    </source>
</reference>
<comment type="similarity">
    <text evidence="1">Belongs to the ABC transporter superfamily.</text>
</comment>
<dbReference type="PROSITE" id="PS50893">
    <property type="entry name" value="ABC_TRANSPORTER_2"/>
    <property type="match status" value="1"/>
</dbReference>
<dbReference type="InterPro" id="IPR003439">
    <property type="entry name" value="ABC_transporter-like_ATP-bd"/>
</dbReference>
<dbReference type="Proteomes" id="UP000633205">
    <property type="component" value="Unassembled WGS sequence"/>
</dbReference>
<keyword evidence="2" id="KW-0813">Transport</keyword>
<dbReference type="SUPFAM" id="SSF52540">
    <property type="entry name" value="P-loop containing nucleoside triphosphate hydrolases"/>
    <property type="match status" value="1"/>
</dbReference>
<dbReference type="CDD" id="cd03230">
    <property type="entry name" value="ABC_DR_subfamily_A"/>
    <property type="match status" value="1"/>
</dbReference>
<keyword evidence="3" id="KW-0547">Nucleotide-binding</keyword>
<dbReference type="InterPro" id="IPR003593">
    <property type="entry name" value="AAA+_ATPase"/>
</dbReference>
<accession>A0A916Y245</accession>
<dbReference type="AlphaFoldDB" id="A0A916Y245"/>
<sequence>MVARDVARSFGAIHAVRDVTFDARPGRITGLVGPNGAGKTTLFLLLASLLAPDHGEIRIAGADPVADPAAARARIGWMPDALGAWDSLTALETLVTAGRLYGATRHEARQRAEELLEEVGLADHGRSPARVLSRGQKQLLGLARALVHRPSVLLLDEPASGLDPAARIALRNHLRRLADGGAAILVSSHVLSELEEMVDDAVFMAAGATVARDVGATVGRRDWRLRIAGATHSGSAPWRDEIARILPHAQVRVERRDLLLAFADETAAATGLTALVGAGVPVAVFAPAAGELENAFLDLEKGPR</sequence>
<dbReference type="PANTHER" id="PTHR43335">
    <property type="entry name" value="ABC TRANSPORTER, ATP-BINDING PROTEIN"/>
    <property type="match status" value="1"/>
</dbReference>
<evidence type="ECO:0000256" key="4">
    <source>
        <dbReference type="ARBA" id="ARBA00022840"/>
    </source>
</evidence>
<evidence type="ECO:0000259" key="5">
    <source>
        <dbReference type="PROSITE" id="PS50893"/>
    </source>
</evidence>
<dbReference type="SMART" id="SM00382">
    <property type="entry name" value="AAA"/>
    <property type="match status" value="1"/>
</dbReference>
<dbReference type="Pfam" id="PF00005">
    <property type="entry name" value="ABC_tran"/>
    <property type="match status" value="1"/>
</dbReference>